<protein>
    <recommendedName>
        <fullName evidence="1">DDE-1 domain-containing protein</fullName>
    </recommendedName>
</protein>
<dbReference type="AlphaFoldDB" id="A0A317SW70"/>
<accession>A0A317SW70</accession>
<keyword evidence="3" id="KW-1185">Reference proteome</keyword>
<feature type="non-terminal residue" evidence="2">
    <location>
        <position position="1"/>
    </location>
</feature>
<dbReference type="GO" id="GO:0003676">
    <property type="term" value="F:nucleic acid binding"/>
    <property type="evidence" value="ECO:0007669"/>
    <property type="project" value="InterPro"/>
</dbReference>
<feature type="domain" description="DDE-1" evidence="1">
    <location>
        <begin position="2"/>
        <end position="75"/>
    </location>
</feature>
<dbReference type="InterPro" id="IPR004875">
    <property type="entry name" value="DDE_SF_endonuclease_dom"/>
</dbReference>
<organism evidence="2 3">
    <name type="scientific">Tuber magnatum</name>
    <name type="common">white Piedmont truffle</name>
    <dbReference type="NCBI Taxonomy" id="42249"/>
    <lineage>
        <taxon>Eukaryota</taxon>
        <taxon>Fungi</taxon>
        <taxon>Dikarya</taxon>
        <taxon>Ascomycota</taxon>
        <taxon>Pezizomycotina</taxon>
        <taxon>Pezizomycetes</taxon>
        <taxon>Pezizales</taxon>
        <taxon>Tuberaceae</taxon>
        <taxon>Tuber</taxon>
    </lineage>
</organism>
<gene>
    <name evidence="2" type="ORF">C7212DRAFT_165775</name>
</gene>
<dbReference type="Proteomes" id="UP000246991">
    <property type="component" value="Unassembled WGS sequence"/>
</dbReference>
<evidence type="ECO:0000259" key="1">
    <source>
        <dbReference type="Pfam" id="PF03184"/>
    </source>
</evidence>
<dbReference type="EMBL" id="PYWC01000013">
    <property type="protein sequence ID" value="PWW78735.1"/>
    <property type="molecule type" value="Genomic_DNA"/>
</dbReference>
<comment type="caution">
    <text evidence="2">The sequence shown here is derived from an EMBL/GenBank/DDBJ whole genome shotgun (WGS) entry which is preliminary data.</text>
</comment>
<dbReference type="STRING" id="42249.A0A317SW70"/>
<sequence>KENNINILCLLAHSSHILQLLDLGIFSLLKSYHCHEITNLVYLDATAKVKKRLFIQAYQKAQDEIFTFHNLHSGWSTTGIFSLNLEKTLNSLQLYHIKDTYQVSSNLASNTLLNW</sequence>
<proteinExistence type="predicted"/>
<dbReference type="Pfam" id="PF03184">
    <property type="entry name" value="DDE_1"/>
    <property type="match status" value="1"/>
</dbReference>
<evidence type="ECO:0000313" key="3">
    <source>
        <dbReference type="Proteomes" id="UP000246991"/>
    </source>
</evidence>
<evidence type="ECO:0000313" key="2">
    <source>
        <dbReference type="EMBL" id="PWW78735.1"/>
    </source>
</evidence>
<reference evidence="2 3" key="1">
    <citation type="submission" date="2018-03" db="EMBL/GenBank/DDBJ databases">
        <title>Genomes of Pezizomycetes fungi and the evolution of truffles.</title>
        <authorList>
            <person name="Murat C."/>
            <person name="Payen T."/>
            <person name="Noel B."/>
            <person name="Kuo A."/>
            <person name="Martin F.M."/>
        </authorList>
    </citation>
    <scope>NUCLEOTIDE SEQUENCE [LARGE SCALE GENOMIC DNA]</scope>
    <source>
        <strain evidence="2">091103-1</strain>
    </source>
</reference>
<dbReference type="OrthoDB" id="5425161at2759"/>
<name>A0A317SW70_9PEZI</name>